<evidence type="ECO:0000256" key="3">
    <source>
        <dbReference type="ARBA" id="ARBA00022989"/>
    </source>
</evidence>
<dbReference type="InterPro" id="IPR006685">
    <property type="entry name" value="MscS_channel_2nd"/>
</dbReference>
<dbReference type="SUPFAM" id="SSF50182">
    <property type="entry name" value="Sm-like ribonucleoproteins"/>
    <property type="match status" value="1"/>
</dbReference>
<keyword evidence="3 5" id="KW-1133">Transmembrane helix</keyword>
<keyword evidence="5" id="KW-0406">Ion transport</keyword>
<feature type="transmembrane region" description="Helical" evidence="5">
    <location>
        <begin position="103"/>
        <end position="124"/>
    </location>
</feature>
<dbReference type="Pfam" id="PF05552">
    <property type="entry name" value="MS_channel_1st_1"/>
    <property type="match status" value="2"/>
</dbReference>
<evidence type="ECO:0000256" key="2">
    <source>
        <dbReference type="ARBA" id="ARBA00022692"/>
    </source>
</evidence>
<keyword evidence="5" id="KW-1003">Cell membrane</keyword>
<protein>
    <recommendedName>
        <fullName evidence="5">Small-conductance mechanosensitive channel</fullName>
    </recommendedName>
</protein>
<dbReference type="PANTHER" id="PTHR30221">
    <property type="entry name" value="SMALL-CONDUCTANCE MECHANOSENSITIVE CHANNEL"/>
    <property type="match status" value="1"/>
</dbReference>
<organism evidence="7">
    <name type="scientific">uncultured Thiotrichaceae bacterium</name>
    <dbReference type="NCBI Taxonomy" id="298394"/>
    <lineage>
        <taxon>Bacteria</taxon>
        <taxon>Pseudomonadati</taxon>
        <taxon>Pseudomonadota</taxon>
        <taxon>Gammaproteobacteria</taxon>
        <taxon>Thiotrichales</taxon>
        <taxon>Thiotrichaceae</taxon>
        <taxon>environmental samples</taxon>
    </lineage>
</organism>
<sequence>MTAATATEEITKKLGDVKDALQLEKIQSTAIDPLFQQWVELIGFLPKIMAALIALVVGLLIGYVLGKLTASVLKRTGIDRLSRSAGVNDMMTERGLKSTPSKLIGKTVFWLVAFTAFIPATELLGVKELVEITQTFVLFIPKIIIAIIILVFGFVIANSLRRNIRNNKSRLGLTSTRTVGAMVYGLTAAVTVVVALGQLELDTRLLHTVLITIIASICAALALAVGLGSRELAHNLVAGFYARENFKPGSRISFGEHEGELQEVRSQNTVLKLDDGSSVSIPNSHLFQHAVKSSETAEK</sequence>
<dbReference type="EMBL" id="CACVAV010000171">
    <property type="protein sequence ID" value="CAA6810807.1"/>
    <property type="molecule type" value="Genomic_DNA"/>
</dbReference>
<dbReference type="InterPro" id="IPR023408">
    <property type="entry name" value="MscS_beta-dom_sf"/>
</dbReference>
<comment type="subcellular location">
    <subcellularLocation>
        <location evidence="5">Cell inner membrane</location>
        <topology evidence="5">Multi-pass membrane protein</topology>
    </subcellularLocation>
    <subcellularLocation>
        <location evidence="1">Membrane</location>
    </subcellularLocation>
</comment>
<dbReference type="InterPro" id="IPR010920">
    <property type="entry name" value="LSM_dom_sf"/>
</dbReference>
<keyword evidence="5" id="KW-0813">Transport</keyword>
<dbReference type="Gene3D" id="2.30.30.60">
    <property type="match status" value="1"/>
</dbReference>
<evidence type="ECO:0000256" key="1">
    <source>
        <dbReference type="ARBA" id="ARBA00004370"/>
    </source>
</evidence>
<feature type="transmembrane region" description="Helical" evidence="5">
    <location>
        <begin position="44"/>
        <end position="65"/>
    </location>
</feature>
<comment type="caution">
    <text evidence="5">Lacks conserved residue(s) required for the propagation of feature annotation.</text>
</comment>
<reference evidence="7" key="1">
    <citation type="submission" date="2020-01" db="EMBL/GenBank/DDBJ databases">
        <authorList>
            <person name="Meier V. D."/>
            <person name="Meier V D."/>
        </authorList>
    </citation>
    <scope>NUCLEOTIDE SEQUENCE</scope>
    <source>
        <strain evidence="7">HLG_WM_MAG_08</strain>
    </source>
</reference>
<evidence type="ECO:0000256" key="5">
    <source>
        <dbReference type="RuleBase" id="RU369025"/>
    </source>
</evidence>
<name>A0A6S6T289_9GAMM</name>
<keyword evidence="5" id="KW-0997">Cell inner membrane</keyword>
<evidence type="ECO:0000313" key="7">
    <source>
        <dbReference type="EMBL" id="CAA6810807.1"/>
    </source>
</evidence>
<dbReference type="GO" id="GO:0008381">
    <property type="term" value="F:mechanosensitive monoatomic ion channel activity"/>
    <property type="evidence" value="ECO:0007669"/>
    <property type="project" value="InterPro"/>
</dbReference>
<proteinExistence type="inferred from homology"/>
<feature type="transmembrane region" description="Helical" evidence="5">
    <location>
        <begin position="136"/>
        <end position="157"/>
    </location>
</feature>
<dbReference type="Pfam" id="PF00924">
    <property type="entry name" value="MS_channel_2nd"/>
    <property type="match status" value="1"/>
</dbReference>
<evidence type="ECO:0000259" key="6">
    <source>
        <dbReference type="Pfam" id="PF00924"/>
    </source>
</evidence>
<feature type="domain" description="Mechanosensitive ion channel MscS" evidence="6">
    <location>
        <begin position="233"/>
        <end position="291"/>
    </location>
</feature>
<evidence type="ECO:0000256" key="4">
    <source>
        <dbReference type="ARBA" id="ARBA00023136"/>
    </source>
</evidence>
<dbReference type="GO" id="GO:0005886">
    <property type="term" value="C:plasma membrane"/>
    <property type="evidence" value="ECO:0007669"/>
    <property type="project" value="UniProtKB-SubCell"/>
</dbReference>
<comment type="similarity">
    <text evidence="5">Belongs to the MscS (TC 1.A.23) family.</text>
</comment>
<dbReference type="InterPro" id="IPR045275">
    <property type="entry name" value="MscS_archaea/bacteria_type"/>
</dbReference>
<comment type="subunit">
    <text evidence="5">Homoheptamer.</text>
</comment>
<dbReference type="AlphaFoldDB" id="A0A6S6T289"/>
<feature type="transmembrane region" description="Helical" evidence="5">
    <location>
        <begin position="178"/>
        <end position="199"/>
    </location>
</feature>
<gene>
    <name evidence="7" type="ORF">HELGO_WM37082</name>
</gene>
<dbReference type="Gene3D" id="1.10.287.1260">
    <property type="match status" value="1"/>
</dbReference>
<comment type="function">
    <text evidence="5">Mechanosensitive channel that participates in the regulation of osmotic pressure changes within the cell, opening in response to stretch forces in the membrane lipid bilayer, without the need for other proteins. Contributes to normal resistance to hypoosmotic shock. Forms an ion channel of 1.0 nanosiemens conductance with a slight preference for anions.</text>
</comment>
<dbReference type="PANTHER" id="PTHR30221:SF1">
    <property type="entry name" value="SMALL-CONDUCTANCE MECHANOSENSITIVE CHANNEL"/>
    <property type="match status" value="1"/>
</dbReference>
<keyword evidence="2 5" id="KW-0812">Transmembrane</keyword>
<feature type="transmembrane region" description="Helical" evidence="5">
    <location>
        <begin position="205"/>
        <end position="227"/>
    </location>
</feature>
<dbReference type="InterPro" id="IPR008910">
    <property type="entry name" value="MSC_TM_helix"/>
</dbReference>
<keyword evidence="4 5" id="KW-0472">Membrane</keyword>
<accession>A0A6S6T289</accession>
<keyword evidence="5" id="KW-0407">Ion channel</keyword>